<organism evidence="1 2">
    <name type="scientific">Mycena sanguinolenta</name>
    <dbReference type="NCBI Taxonomy" id="230812"/>
    <lineage>
        <taxon>Eukaryota</taxon>
        <taxon>Fungi</taxon>
        <taxon>Dikarya</taxon>
        <taxon>Basidiomycota</taxon>
        <taxon>Agaricomycotina</taxon>
        <taxon>Agaricomycetes</taxon>
        <taxon>Agaricomycetidae</taxon>
        <taxon>Agaricales</taxon>
        <taxon>Marasmiineae</taxon>
        <taxon>Mycenaceae</taxon>
        <taxon>Mycena</taxon>
    </lineage>
</organism>
<dbReference type="AlphaFoldDB" id="A0A8H6YML7"/>
<evidence type="ECO:0000313" key="1">
    <source>
        <dbReference type="EMBL" id="KAF7363933.1"/>
    </source>
</evidence>
<comment type="caution">
    <text evidence="1">The sequence shown here is derived from an EMBL/GenBank/DDBJ whole genome shotgun (WGS) entry which is preliminary data.</text>
</comment>
<dbReference type="SUPFAM" id="SSF52047">
    <property type="entry name" value="RNI-like"/>
    <property type="match status" value="1"/>
</dbReference>
<reference evidence="1" key="1">
    <citation type="submission" date="2020-05" db="EMBL/GenBank/DDBJ databases">
        <title>Mycena genomes resolve the evolution of fungal bioluminescence.</title>
        <authorList>
            <person name="Tsai I.J."/>
        </authorList>
    </citation>
    <scope>NUCLEOTIDE SEQUENCE</scope>
    <source>
        <strain evidence="1">160909Yilan</strain>
    </source>
</reference>
<sequence length="548" mass="62708">MRHATDSDNVWASPVRSLRNGKVYGEFFDEPTAKKLSQGTASQPQTRILPTIAPSSFSLGPLANRPPQYQNQYLLVNHDGWLRLAAVSRRVLALPPELLAEIFYFCLPFHDERPHIPDPNDAPLVLCAVCRQWRNVALATPWLWSSICFDLSTLGTTYAMDSDEWWGECWWELYWDWEWADSWDLYIDLCCSWLSRARNTPLSISFDDDYVYYEDHALLLELVCDLSHQWRDINFPEDLPRLSLPVDGKYPFLEKLRMPWLPSEHPILSFRDAPRLHDVCIPNYTTNIQLPWHQLTKFHADRIDIEPCLELFCYASNLVDAHLDIPTYHPSTRPNYDTIFTLPQLEILNLRGTDDDDDGFFISAGMMLMSLLKCLKTPALKTFTLGPHYDQGSIDTSLRDISSFLSFISRSALQLHTLTLCYIPTTADTIIECLKAMPSVVHLELRISDDIYNGNPVIAQFTGYRDFLPELQRLQIAFPKTTTVDVSLVIGLLVWRCMTVGVTPLQSCRFAVYNDHATQLPSSLKPIKTHPVFLELAASGMELSLACI</sequence>
<dbReference type="EMBL" id="JACAZH010000007">
    <property type="protein sequence ID" value="KAF7363933.1"/>
    <property type="molecule type" value="Genomic_DNA"/>
</dbReference>
<dbReference type="Proteomes" id="UP000623467">
    <property type="component" value="Unassembled WGS sequence"/>
</dbReference>
<dbReference type="Gene3D" id="1.20.1280.50">
    <property type="match status" value="1"/>
</dbReference>
<proteinExistence type="predicted"/>
<evidence type="ECO:0000313" key="2">
    <source>
        <dbReference type="Proteomes" id="UP000623467"/>
    </source>
</evidence>
<dbReference type="OrthoDB" id="3249706at2759"/>
<gene>
    <name evidence="1" type="ORF">MSAN_01051600</name>
</gene>
<protein>
    <submittedName>
        <fullName evidence="1">F-box domain-containing protein</fullName>
    </submittedName>
</protein>
<keyword evidence="2" id="KW-1185">Reference proteome</keyword>
<name>A0A8H6YML7_9AGAR</name>
<dbReference type="InterPro" id="IPR032675">
    <property type="entry name" value="LRR_dom_sf"/>
</dbReference>
<accession>A0A8H6YML7</accession>
<dbReference type="Gene3D" id="3.80.10.10">
    <property type="entry name" value="Ribonuclease Inhibitor"/>
    <property type="match status" value="1"/>
</dbReference>